<proteinExistence type="predicted"/>
<feature type="signal peptide" evidence="1">
    <location>
        <begin position="1"/>
        <end position="20"/>
    </location>
</feature>
<dbReference type="Proteomes" id="UP000321960">
    <property type="component" value="Unassembled WGS sequence"/>
</dbReference>
<gene>
    <name evidence="3" type="ORF">GCM10007888_55160</name>
    <name evidence="2" type="ORF">MOX02_23860</name>
</gene>
<reference evidence="3" key="1">
    <citation type="journal article" date="2014" name="Int. J. Syst. Evol. Microbiol.">
        <title>Complete genome of a new Firmicutes species belonging to the dominant human colonic microbiota ('Ruminococcus bicirculans') reveals two chromosomes and a selective capacity to utilize plant glucans.</title>
        <authorList>
            <consortium name="NISC Comparative Sequencing Program"/>
            <person name="Wegmann U."/>
            <person name="Louis P."/>
            <person name="Goesmann A."/>
            <person name="Henrissat B."/>
            <person name="Duncan S.H."/>
            <person name="Flint H.J."/>
        </authorList>
    </citation>
    <scope>NUCLEOTIDE SEQUENCE</scope>
    <source>
        <strain evidence="3">NBRC 107715</strain>
    </source>
</reference>
<accession>A0A512J2Z9</accession>
<evidence type="ECO:0000313" key="5">
    <source>
        <dbReference type="Proteomes" id="UP001156856"/>
    </source>
</evidence>
<reference evidence="3" key="4">
    <citation type="submission" date="2023-01" db="EMBL/GenBank/DDBJ databases">
        <title>Draft genome sequence of Methylobacterium oxalidis strain NBRC 107715.</title>
        <authorList>
            <person name="Sun Q."/>
            <person name="Mori K."/>
        </authorList>
    </citation>
    <scope>NUCLEOTIDE SEQUENCE</scope>
    <source>
        <strain evidence="3">NBRC 107715</strain>
    </source>
</reference>
<name>A0A512J2Z9_9HYPH</name>
<organism evidence="2 4">
    <name type="scientific">Methylobacterium oxalidis</name>
    <dbReference type="NCBI Taxonomy" id="944322"/>
    <lineage>
        <taxon>Bacteria</taxon>
        <taxon>Pseudomonadati</taxon>
        <taxon>Pseudomonadota</taxon>
        <taxon>Alphaproteobacteria</taxon>
        <taxon>Hyphomicrobiales</taxon>
        <taxon>Methylobacteriaceae</taxon>
        <taxon>Methylobacterium</taxon>
    </lineage>
</organism>
<evidence type="ECO:0008006" key="6">
    <source>
        <dbReference type="Google" id="ProtNLM"/>
    </source>
</evidence>
<evidence type="ECO:0000313" key="2">
    <source>
        <dbReference type="EMBL" id="GEP04348.1"/>
    </source>
</evidence>
<evidence type="ECO:0000256" key="1">
    <source>
        <dbReference type="SAM" id="SignalP"/>
    </source>
</evidence>
<reference evidence="2 4" key="3">
    <citation type="submission" date="2019-07" db="EMBL/GenBank/DDBJ databases">
        <title>Whole genome shotgun sequence of Methylobacterium oxalidis NBRC 107715.</title>
        <authorList>
            <person name="Hosoyama A."/>
            <person name="Uohara A."/>
            <person name="Ohji S."/>
            <person name="Ichikawa N."/>
        </authorList>
    </citation>
    <scope>NUCLEOTIDE SEQUENCE [LARGE SCALE GENOMIC DNA]</scope>
    <source>
        <strain evidence="2 4">NBRC 107715</strain>
    </source>
</reference>
<reference evidence="5" key="2">
    <citation type="journal article" date="2019" name="Int. J. Syst. Evol. Microbiol.">
        <title>The Global Catalogue of Microorganisms (GCM) 10K type strain sequencing project: providing services to taxonomists for standard genome sequencing and annotation.</title>
        <authorList>
            <consortium name="The Broad Institute Genomics Platform"/>
            <consortium name="The Broad Institute Genome Sequencing Center for Infectious Disease"/>
            <person name="Wu L."/>
            <person name="Ma J."/>
        </authorList>
    </citation>
    <scope>NUCLEOTIDE SEQUENCE [LARGE SCALE GENOMIC DNA]</scope>
    <source>
        <strain evidence="5">NBRC 107715</strain>
    </source>
</reference>
<keyword evidence="1" id="KW-0732">Signal</keyword>
<keyword evidence="5" id="KW-1185">Reference proteome</keyword>
<dbReference type="OrthoDB" id="7998847at2"/>
<dbReference type="InterPro" id="IPR011033">
    <property type="entry name" value="PRC_barrel-like_sf"/>
</dbReference>
<comment type="caution">
    <text evidence="2">The sequence shown here is derived from an EMBL/GenBank/DDBJ whole genome shotgun (WGS) entry which is preliminary data.</text>
</comment>
<dbReference type="EMBL" id="BSPK01000111">
    <property type="protein sequence ID" value="GLS67133.1"/>
    <property type="molecule type" value="Genomic_DNA"/>
</dbReference>
<dbReference type="AlphaFoldDB" id="A0A512J2Z9"/>
<evidence type="ECO:0000313" key="3">
    <source>
        <dbReference type="EMBL" id="GLS67133.1"/>
    </source>
</evidence>
<feature type="chain" id="PRO_5022138000" description="PRC-barrel domain-containing protein" evidence="1">
    <location>
        <begin position="21"/>
        <end position="121"/>
    </location>
</feature>
<dbReference type="Proteomes" id="UP001156856">
    <property type="component" value="Unassembled WGS sequence"/>
</dbReference>
<dbReference type="EMBL" id="BJZU01000043">
    <property type="protein sequence ID" value="GEP04348.1"/>
    <property type="molecule type" value="Genomic_DNA"/>
</dbReference>
<dbReference type="RefSeq" id="WP_147025982.1">
    <property type="nucleotide sequence ID" value="NZ_BJZU01000043.1"/>
</dbReference>
<evidence type="ECO:0000313" key="4">
    <source>
        <dbReference type="Proteomes" id="UP000321960"/>
    </source>
</evidence>
<dbReference type="SUPFAM" id="SSF50346">
    <property type="entry name" value="PRC-barrel domain"/>
    <property type="match status" value="1"/>
</dbReference>
<sequence>MRKPVRRSACVAAAMTLAGAAAGQGAPTPLLNRADSMMQMSAASLMPTLGGRWLYADGGLVVGRVHEVRVSPDGNTLVAVVVRRRWLGGGLIGVPVPRLRQVGNDLSMAGTRQSIRAMPPL</sequence>
<protein>
    <recommendedName>
        <fullName evidence="6">PRC-barrel domain-containing protein</fullName>
    </recommendedName>
</protein>